<organism evidence="6 7">
    <name type="scientific">Streptomyces millisiae</name>
    <dbReference type="NCBI Taxonomy" id="3075542"/>
    <lineage>
        <taxon>Bacteria</taxon>
        <taxon>Bacillati</taxon>
        <taxon>Actinomycetota</taxon>
        <taxon>Actinomycetes</taxon>
        <taxon>Kitasatosporales</taxon>
        <taxon>Streptomycetaceae</taxon>
        <taxon>Streptomyces</taxon>
    </lineage>
</organism>
<keyword evidence="2" id="KW-0805">Transcription regulation</keyword>
<dbReference type="Proteomes" id="UP001183420">
    <property type="component" value="Unassembled WGS sequence"/>
</dbReference>
<comment type="caution">
    <text evidence="6">The sequence shown here is derived from an EMBL/GenBank/DDBJ whole genome shotgun (WGS) entry which is preliminary data.</text>
</comment>
<evidence type="ECO:0000313" key="6">
    <source>
        <dbReference type="EMBL" id="MDT0323155.1"/>
    </source>
</evidence>
<reference evidence="7" key="1">
    <citation type="submission" date="2023-07" db="EMBL/GenBank/DDBJ databases">
        <title>30 novel species of actinomycetes from the DSMZ collection.</title>
        <authorList>
            <person name="Nouioui I."/>
        </authorList>
    </citation>
    <scope>NUCLEOTIDE SEQUENCE [LARGE SCALE GENOMIC DNA]</scope>
    <source>
        <strain evidence="7">DSM 44918</strain>
    </source>
</reference>
<dbReference type="SUPFAM" id="SSF88659">
    <property type="entry name" value="Sigma3 and sigma4 domains of RNA polymerase sigma factors"/>
    <property type="match status" value="1"/>
</dbReference>
<sequence>MSDIPDMPPGADRAVRELTRRLPPAFWAFHQQYYKIYKSYAELLIGDDEVAKRVVHRVMMDLAVNWARLMREASPEATAWAILKIAIQQELDTRGGEPALTETAAFHRAILDSYRERFAVLESQLGLYAAIARLPERPYDVIVLQYVLELPPRRVADIMGISLPTVRSHRRMAKAKIARDLDLAFNPYTDDEDA</sequence>
<evidence type="ECO:0000256" key="3">
    <source>
        <dbReference type="ARBA" id="ARBA00023082"/>
    </source>
</evidence>
<dbReference type="PANTHER" id="PTHR43133:SF46">
    <property type="entry name" value="RNA POLYMERASE SIGMA-70 FACTOR ECF SUBFAMILY"/>
    <property type="match status" value="1"/>
</dbReference>
<dbReference type="EMBL" id="JAVREM010000089">
    <property type="protein sequence ID" value="MDT0323155.1"/>
    <property type="molecule type" value="Genomic_DNA"/>
</dbReference>
<evidence type="ECO:0000313" key="7">
    <source>
        <dbReference type="Proteomes" id="UP001183420"/>
    </source>
</evidence>
<dbReference type="InterPro" id="IPR013324">
    <property type="entry name" value="RNA_pol_sigma_r3/r4-like"/>
</dbReference>
<gene>
    <name evidence="6" type="ORF">RNC47_33090</name>
</gene>
<keyword evidence="7" id="KW-1185">Reference proteome</keyword>
<feature type="domain" description="RNA polymerase sigma factor 70 region 4 type 2" evidence="5">
    <location>
        <begin position="127"/>
        <end position="177"/>
    </location>
</feature>
<dbReference type="PANTHER" id="PTHR43133">
    <property type="entry name" value="RNA POLYMERASE ECF-TYPE SIGMA FACTO"/>
    <property type="match status" value="1"/>
</dbReference>
<evidence type="ECO:0000256" key="4">
    <source>
        <dbReference type="ARBA" id="ARBA00023163"/>
    </source>
</evidence>
<accession>A0ABU2LZY0</accession>
<name>A0ABU2LZY0_9ACTN</name>
<dbReference type="Gene3D" id="1.10.10.10">
    <property type="entry name" value="Winged helix-like DNA-binding domain superfamily/Winged helix DNA-binding domain"/>
    <property type="match status" value="1"/>
</dbReference>
<evidence type="ECO:0000256" key="1">
    <source>
        <dbReference type="ARBA" id="ARBA00010641"/>
    </source>
</evidence>
<dbReference type="Pfam" id="PF08281">
    <property type="entry name" value="Sigma70_r4_2"/>
    <property type="match status" value="1"/>
</dbReference>
<proteinExistence type="inferred from homology"/>
<comment type="similarity">
    <text evidence="1">Belongs to the sigma-70 factor family. ECF subfamily.</text>
</comment>
<dbReference type="InterPro" id="IPR036388">
    <property type="entry name" value="WH-like_DNA-bd_sf"/>
</dbReference>
<protein>
    <submittedName>
        <fullName evidence="6">Sigma-70 family RNA polymerase sigma factor</fullName>
    </submittedName>
</protein>
<keyword evidence="3" id="KW-0731">Sigma factor</keyword>
<evidence type="ECO:0000259" key="5">
    <source>
        <dbReference type="Pfam" id="PF08281"/>
    </source>
</evidence>
<dbReference type="InterPro" id="IPR039425">
    <property type="entry name" value="RNA_pol_sigma-70-like"/>
</dbReference>
<evidence type="ECO:0000256" key="2">
    <source>
        <dbReference type="ARBA" id="ARBA00023015"/>
    </source>
</evidence>
<dbReference type="RefSeq" id="WP_311604218.1">
    <property type="nucleotide sequence ID" value="NZ_JAVREM010000089.1"/>
</dbReference>
<dbReference type="InterPro" id="IPR013249">
    <property type="entry name" value="RNA_pol_sigma70_r4_t2"/>
</dbReference>
<keyword evidence="4" id="KW-0804">Transcription</keyword>